<dbReference type="EMBL" id="OMOH01000004">
    <property type="protein sequence ID" value="SPF68277.1"/>
    <property type="molecule type" value="Genomic_DNA"/>
</dbReference>
<keyword evidence="2" id="KW-0472">Membrane</keyword>
<evidence type="ECO:0000256" key="1">
    <source>
        <dbReference type="SAM" id="MobiDB-lite"/>
    </source>
</evidence>
<accession>A0A375I0H0</accession>
<feature type="region of interest" description="Disordered" evidence="1">
    <location>
        <begin position="190"/>
        <end position="215"/>
    </location>
</feature>
<dbReference type="Pfam" id="PF10081">
    <property type="entry name" value="Abhydrolase_9"/>
    <property type="match status" value="1"/>
</dbReference>
<proteinExistence type="predicted"/>
<gene>
    <name evidence="5" type="ORF">PROPJV5_1220</name>
</gene>
<feature type="transmembrane region" description="Helical" evidence="2">
    <location>
        <begin position="72"/>
        <end position="90"/>
    </location>
</feature>
<keyword evidence="5" id="KW-0378">Hydrolase</keyword>
<dbReference type="AlphaFoldDB" id="A0A375I0H0"/>
<keyword evidence="2" id="KW-1133">Transmembrane helix</keyword>
<feature type="domain" description="Alpha/beta-hydrolase catalytic" evidence="3">
    <location>
        <begin position="248"/>
        <end position="531"/>
    </location>
</feature>
<feature type="domain" description="Alpha/beta-hydrolase N-terminal" evidence="4">
    <location>
        <begin position="16"/>
        <end position="231"/>
    </location>
</feature>
<dbReference type="InterPro" id="IPR027788">
    <property type="entry name" value="Alpha/beta-hydrolase_N_dom"/>
</dbReference>
<evidence type="ECO:0000313" key="5">
    <source>
        <dbReference type="EMBL" id="SPF68277.1"/>
    </source>
</evidence>
<dbReference type="InterPro" id="IPR027787">
    <property type="entry name" value="Alpha/beta-hydrolase_catalytic"/>
</dbReference>
<name>A0A375I0H0_9ACTN</name>
<protein>
    <submittedName>
        <fullName evidence="5">Alpha/beta-hydrolase family</fullName>
    </submittedName>
</protein>
<dbReference type="GO" id="GO:0016787">
    <property type="term" value="F:hydrolase activity"/>
    <property type="evidence" value="ECO:0007669"/>
    <property type="project" value="UniProtKB-KW"/>
</dbReference>
<feature type="transmembrane region" description="Helical" evidence="2">
    <location>
        <begin position="157"/>
        <end position="180"/>
    </location>
</feature>
<organism evidence="5 6">
    <name type="scientific">Propionibacterium ruminifibrarum</name>
    <dbReference type="NCBI Taxonomy" id="1962131"/>
    <lineage>
        <taxon>Bacteria</taxon>
        <taxon>Bacillati</taxon>
        <taxon>Actinomycetota</taxon>
        <taxon>Actinomycetes</taxon>
        <taxon>Propionibacteriales</taxon>
        <taxon>Propionibacteriaceae</taxon>
        <taxon>Propionibacterium</taxon>
    </lineage>
</organism>
<evidence type="ECO:0000259" key="4">
    <source>
        <dbReference type="Pfam" id="PF15420"/>
    </source>
</evidence>
<feature type="transmembrane region" description="Helical" evidence="2">
    <location>
        <begin position="110"/>
        <end position="127"/>
    </location>
</feature>
<feature type="transmembrane region" description="Helical" evidence="2">
    <location>
        <begin position="29"/>
        <end position="52"/>
    </location>
</feature>
<reference evidence="6" key="1">
    <citation type="submission" date="2018-02" db="EMBL/GenBank/DDBJ databases">
        <authorList>
            <person name="Hornung B."/>
        </authorList>
    </citation>
    <scope>NUCLEOTIDE SEQUENCE [LARGE SCALE GENOMIC DNA]</scope>
</reference>
<keyword evidence="2" id="KW-0812">Transmembrane</keyword>
<keyword evidence="6" id="KW-1185">Reference proteome</keyword>
<sequence>MGGSIGAFAGYVAAYSPSLLPRTWTFQGVVAAVSSAFGYQVGMLTGWGAGLLGDVLGMRFDPRRLGRGAQRALTAAALTAAAAAAVGVPLAALRSQRRTARACRADEPTAGWQLASAAAGAGLFLLLQAQWRATAAAIDWVGSRLHGRIAWRVAERLVATLVVLTTIVVIFDTVILHGVIQVGRTASGRLDLTTPEGMHEPASPTRSGSPDSREAWSSLGLQGKIFVTGGPDAARIEQVTARPAKEPLRVYAAMGSRSLRGVTEAVLAEMDRTDAWHRAHLCIVTTTGRGSANEWSASAFEYLTGGDCCTIGMQYSGLPSAITLFTDKQIPVVASRALFDAIEHRLSTLPPGQRPRVHLAGESLGAFGSNGVFADVEDLLARVDGAVWMGAPDFTPLKSELTVGRDEGSTVVVPVVDDGRHVRFAGQPWHLTHSEFGRELGPWAFPRIVYLQNDTDPVVWWGTRLLWRKPEWFDGLRPAGSTMARMHWVPFVTFWQVACDMPVCARMLEGFGHKYSATQVVPAWASVLGGEPTDDNQAIIDALLEDIRGSGPRRH</sequence>
<evidence type="ECO:0000259" key="3">
    <source>
        <dbReference type="Pfam" id="PF10081"/>
    </source>
</evidence>
<evidence type="ECO:0000313" key="6">
    <source>
        <dbReference type="Proteomes" id="UP000265962"/>
    </source>
</evidence>
<dbReference type="Pfam" id="PF15420">
    <property type="entry name" value="Abhydrolase_9_N"/>
    <property type="match status" value="1"/>
</dbReference>
<evidence type="ECO:0000256" key="2">
    <source>
        <dbReference type="SAM" id="Phobius"/>
    </source>
</evidence>
<dbReference type="Proteomes" id="UP000265962">
    <property type="component" value="Unassembled WGS sequence"/>
</dbReference>